<dbReference type="InterPro" id="IPR016181">
    <property type="entry name" value="Acyl_CoA_acyltransferase"/>
</dbReference>
<dbReference type="CDD" id="cd04301">
    <property type="entry name" value="NAT_SF"/>
    <property type="match status" value="1"/>
</dbReference>
<dbReference type="GO" id="GO:0016747">
    <property type="term" value="F:acyltransferase activity, transferring groups other than amino-acyl groups"/>
    <property type="evidence" value="ECO:0007669"/>
    <property type="project" value="InterPro"/>
</dbReference>
<dbReference type="PROSITE" id="PS51186">
    <property type="entry name" value="GNAT"/>
    <property type="match status" value="1"/>
</dbReference>
<gene>
    <name evidence="1" type="ORF">CB4_01240</name>
</gene>
<keyword evidence="1" id="KW-0808">Transferase</keyword>
<dbReference type="SUPFAM" id="SSF55729">
    <property type="entry name" value="Acyl-CoA N-acyltransferases (Nat)"/>
    <property type="match status" value="1"/>
</dbReference>
<sequence>MYILISGVGSYGIDVLDEMSIFLLEMAYYHMTNMTLIINTGNTLQKMDVLISTRRYDYFSNQYCSRGVSIMITRQNITADDDGFLYQVYKETREEELRVTGWSEEEQDSFLRMQFDMQRRSYALQHDGADHMIILFDQVRIGQIMTKTTDDSIWIIDVALLATYRNKGIGTHLILDIQQQAKEIGKSVRLHVLYNNQVRNLYARLGFQVTEEKPPYFAMEWCPNQKLQGSKERRS</sequence>
<keyword evidence="2" id="KW-1185">Reference proteome</keyword>
<dbReference type="Proteomes" id="UP000217696">
    <property type="component" value="Chromosome"/>
</dbReference>
<dbReference type="AlphaFoldDB" id="A0A0U5B198"/>
<name>A0A0U5B198_9BACL</name>
<evidence type="ECO:0000313" key="2">
    <source>
        <dbReference type="Proteomes" id="UP000217696"/>
    </source>
</evidence>
<dbReference type="Gene3D" id="3.40.630.30">
    <property type="match status" value="1"/>
</dbReference>
<organism evidence="1 2">
    <name type="scientific">Aneurinibacillus soli</name>
    <dbReference type="NCBI Taxonomy" id="1500254"/>
    <lineage>
        <taxon>Bacteria</taxon>
        <taxon>Bacillati</taxon>
        <taxon>Bacillota</taxon>
        <taxon>Bacilli</taxon>
        <taxon>Bacillales</taxon>
        <taxon>Paenibacillaceae</taxon>
        <taxon>Aneurinibacillus group</taxon>
        <taxon>Aneurinibacillus</taxon>
    </lineage>
</organism>
<reference evidence="1 2" key="1">
    <citation type="submission" date="2015-12" db="EMBL/GenBank/DDBJ databases">
        <title>Genome sequence of Aneurinibacillus soli.</title>
        <authorList>
            <person name="Lee J.S."/>
            <person name="Lee K.C."/>
            <person name="Kim K.K."/>
            <person name="Lee B.W."/>
        </authorList>
    </citation>
    <scope>NUCLEOTIDE SEQUENCE [LARGE SCALE GENOMIC DNA]</scope>
    <source>
        <strain evidence="1 2">CB4</strain>
    </source>
</reference>
<dbReference type="InterPro" id="IPR000182">
    <property type="entry name" value="GNAT_dom"/>
</dbReference>
<proteinExistence type="predicted"/>
<dbReference type="Pfam" id="PF00583">
    <property type="entry name" value="Acetyltransf_1"/>
    <property type="match status" value="1"/>
</dbReference>
<protein>
    <submittedName>
        <fullName evidence="1">Acetyltransferase GNAT family protein</fullName>
    </submittedName>
</protein>
<dbReference type="KEGG" id="asoc:CB4_01240"/>
<accession>A0A0U5B198</accession>
<dbReference type="EMBL" id="AP017312">
    <property type="protein sequence ID" value="BAU27071.1"/>
    <property type="molecule type" value="Genomic_DNA"/>
</dbReference>
<evidence type="ECO:0000313" key="1">
    <source>
        <dbReference type="EMBL" id="BAU27071.1"/>
    </source>
</evidence>